<dbReference type="InterPro" id="IPR005194">
    <property type="entry name" value="Glyco_hydro_65_C"/>
</dbReference>
<evidence type="ECO:0000313" key="5">
    <source>
        <dbReference type="Proteomes" id="UP001244563"/>
    </source>
</evidence>
<dbReference type="Proteomes" id="UP001244563">
    <property type="component" value="Unassembled WGS sequence"/>
</dbReference>
<dbReference type="Gene3D" id="2.60.420.10">
    <property type="entry name" value="Maltose phosphorylase, domain 3"/>
    <property type="match status" value="1"/>
</dbReference>
<accession>A0ABT9TND3</accession>
<reference evidence="4 5" key="1">
    <citation type="submission" date="2023-07" db="EMBL/GenBank/DDBJ databases">
        <title>Sorghum-associated microbial communities from plants grown in Nebraska, USA.</title>
        <authorList>
            <person name="Schachtman D."/>
        </authorList>
    </citation>
    <scope>NUCLEOTIDE SEQUENCE [LARGE SCALE GENOMIC DNA]</scope>
    <source>
        <strain evidence="4 5">CC523</strain>
    </source>
</reference>
<sequence>MDGALFPWRTINGLEASAYYAAGTAQFHIAAAIAFAANRYQWASGDDTFSAELGADLLIETARMWASLGFFGKDGMFHIHGVTGPDEYTAVVNDNLYTNVMARFNLRAAAALEHEGIAETERMVWRQAAERMSLPYDPHLQVFSQDNDFMTLEPWDWNTPKSKYPLLLNFHPLVIYRHQVLKQADTVLAMFLQWQDFTAEEKQRAFDFYDPITTGDSTLSACVQGIMAAEVGYGDVALQHFTEALFIDLDNSHGNTIDGVHIASTGGIWSSLVCGFAGMRDQGEVLRFDPRLPVEWDGLSFRLKVQGRLLAVELEQGSIALTLVPGPDYSEEPLQVKVRDYDVTVGTAIVQVPLEDVPVPPPSIFPSVFPTAGLPIMG</sequence>
<dbReference type="EMBL" id="JAUSSW010000007">
    <property type="protein sequence ID" value="MDQ0103179.1"/>
    <property type="molecule type" value="Genomic_DNA"/>
</dbReference>
<evidence type="ECO:0000259" key="3">
    <source>
        <dbReference type="Pfam" id="PF03633"/>
    </source>
</evidence>
<dbReference type="Gene3D" id="1.50.10.10">
    <property type="match status" value="1"/>
</dbReference>
<dbReference type="InterPro" id="IPR012341">
    <property type="entry name" value="6hp_glycosidase-like_sf"/>
</dbReference>
<dbReference type="InterPro" id="IPR005195">
    <property type="entry name" value="Glyco_hydro_65_M"/>
</dbReference>
<dbReference type="InterPro" id="IPR008928">
    <property type="entry name" value="6-hairpin_glycosidase_sf"/>
</dbReference>
<feature type="domain" description="Glycoside hydrolase family 65 central catalytic" evidence="2">
    <location>
        <begin position="2"/>
        <end position="269"/>
    </location>
</feature>
<gene>
    <name evidence="4" type="ORF">J2T10_002836</name>
</gene>
<name>A0ABT9TND3_PAENI</name>
<dbReference type="Pfam" id="PF03633">
    <property type="entry name" value="Glyco_hydro_65C"/>
    <property type="match status" value="1"/>
</dbReference>
<dbReference type="SUPFAM" id="SSF48208">
    <property type="entry name" value="Six-hairpin glycosidases"/>
    <property type="match status" value="1"/>
</dbReference>
<keyword evidence="1" id="KW-0378">Hydrolase</keyword>
<comment type="caution">
    <text evidence="4">The sequence shown here is derived from an EMBL/GenBank/DDBJ whole genome shotgun (WGS) entry which is preliminary data.</text>
</comment>
<organism evidence="4 5">
    <name type="scientific">Paenarthrobacter nicotinovorans</name>
    <name type="common">Arthrobacter nicotinovorans</name>
    <dbReference type="NCBI Taxonomy" id="29320"/>
    <lineage>
        <taxon>Bacteria</taxon>
        <taxon>Bacillati</taxon>
        <taxon>Actinomycetota</taxon>
        <taxon>Actinomycetes</taxon>
        <taxon>Micrococcales</taxon>
        <taxon>Micrococcaceae</taxon>
        <taxon>Paenarthrobacter</taxon>
    </lineage>
</organism>
<feature type="domain" description="Glycoside hydrolase family 65 C-terminal" evidence="3">
    <location>
        <begin position="279"/>
        <end position="345"/>
    </location>
</feature>
<protein>
    <submittedName>
        <fullName evidence="4">Trehalose/maltose hydrolase-like predicted phosphorylase</fullName>
    </submittedName>
</protein>
<keyword evidence="5" id="KW-1185">Reference proteome</keyword>
<dbReference type="Pfam" id="PF03632">
    <property type="entry name" value="Glyco_hydro_65m"/>
    <property type="match status" value="1"/>
</dbReference>
<evidence type="ECO:0000256" key="1">
    <source>
        <dbReference type="ARBA" id="ARBA00023295"/>
    </source>
</evidence>
<dbReference type="PANTHER" id="PTHR11051">
    <property type="entry name" value="GLYCOSYL HYDROLASE-RELATED"/>
    <property type="match status" value="1"/>
</dbReference>
<keyword evidence="1" id="KW-0326">Glycosidase</keyword>
<proteinExistence type="predicted"/>
<evidence type="ECO:0000313" key="4">
    <source>
        <dbReference type="EMBL" id="MDQ0103179.1"/>
    </source>
</evidence>
<evidence type="ECO:0000259" key="2">
    <source>
        <dbReference type="Pfam" id="PF03632"/>
    </source>
</evidence>
<dbReference type="PANTHER" id="PTHR11051:SF13">
    <property type="entry name" value="GLYCOSYL TRANSFERASE"/>
    <property type="match status" value="1"/>
</dbReference>